<reference evidence="1 2" key="1">
    <citation type="submission" date="2006-03" db="EMBL/GenBank/DDBJ databases">
        <title>Complete sequence of chromosome of Nitrobacter hamburgensis X14.</title>
        <authorList>
            <consortium name="US DOE Joint Genome Institute"/>
            <person name="Copeland A."/>
            <person name="Lucas S."/>
            <person name="Lapidus A."/>
            <person name="Barry K."/>
            <person name="Detter J.C."/>
            <person name="Glavina del Rio T."/>
            <person name="Hammon N."/>
            <person name="Israni S."/>
            <person name="Dalin E."/>
            <person name="Tice H."/>
            <person name="Pitluck S."/>
            <person name="Chain P."/>
            <person name="Malfatti S."/>
            <person name="Shin M."/>
            <person name="Vergez L."/>
            <person name="Schmutz J."/>
            <person name="Larimer F."/>
            <person name="Land M."/>
            <person name="Hauser L."/>
            <person name="Kyrpides N."/>
            <person name="Ivanova N."/>
            <person name="Ward B."/>
            <person name="Arp D."/>
            <person name="Klotz M."/>
            <person name="Stein L."/>
            <person name="O'Mullan G."/>
            <person name="Starkenburg S."/>
            <person name="Sayavedra L."/>
            <person name="Poret-Peterson A.T."/>
            <person name="Gentry M.E."/>
            <person name="Bruce D."/>
            <person name="Richardson P."/>
        </authorList>
    </citation>
    <scope>NUCLEOTIDE SEQUENCE [LARGE SCALE GENOMIC DNA]</scope>
    <source>
        <strain evidence="2">DSM 10229 / NCIMB 13809 / X14</strain>
    </source>
</reference>
<keyword evidence="2" id="KW-1185">Reference proteome</keyword>
<name>Q1QGW2_NITHX</name>
<organism evidence="1 2">
    <name type="scientific">Nitrobacter hamburgensis (strain DSM 10229 / NCIMB 13809 / X14)</name>
    <dbReference type="NCBI Taxonomy" id="323097"/>
    <lineage>
        <taxon>Bacteria</taxon>
        <taxon>Pseudomonadati</taxon>
        <taxon>Pseudomonadota</taxon>
        <taxon>Alphaproteobacteria</taxon>
        <taxon>Hyphomicrobiales</taxon>
        <taxon>Nitrobacteraceae</taxon>
        <taxon>Nitrobacter</taxon>
    </lineage>
</organism>
<protein>
    <submittedName>
        <fullName evidence="1">Uncharacterized protein</fullName>
    </submittedName>
</protein>
<accession>Q1QGW2</accession>
<dbReference type="Proteomes" id="UP000001953">
    <property type="component" value="Chromosome"/>
</dbReference>
<dbReference type="RefSeq" id="WP_011512167.1">
    <property type="nucleotide sequence ID" value="NC_007964.1"/>
</dbReference>
<proteinExistence type="predicted"/>
<dbReference type="EMBL" id="CP000319">
    <property type="protein sequence ID" value="ABE64535.1"/>
    <property type="molecule type" value="Genomic_DNA"/>
</dbReference>
<dbReference type="KEGG" id="nha:Nham_3831"/>
<sequence length="167" mass="18194">MPDIISFEGAIKKTDGEDRALLIGNGFAAQYFTYASLLTESGLKEGTPLRNLFSALETADFEVVVRALEGAVIVEQAYGNEDHAKELETHAQEVREALVKAVNKTRHCNDLNGENGVAPATSTIHHGKARLGGERSFPLSLWGLSFVKADVRKRLRVKSQALQKSTA</sequence>
<dbReference type="InterPro" id="IPR032581">
    <property type="entry name" value="DUF4917"/>
</dbReference>
<evidence type="ECO:0000313" key="2">
    <source>
        <dbReference type="Proteomes" id="UP000001953"/>
    </source>
</evidence>
<evidence type="ECO:0000313" key="1">
    <source>
        <dbReference type="EMBL" id="ABE64535.1"/>
    </source>
</evidence>
<dbReference type="HOGENOM" id="CLU_1592852_0_0_5"/>
<dbReference type="AlphaFoldDB" id="Q1QGW2"/>
<gene>
    <name evidence="1" type="ordered locus">Nham_3831</name>
</gene>
<dbReference type="Pfam" id="PF16263">
    <property type="entry name" value="DUF4917"/>
    <property type="match status" value="1"/>
</dbReference>